<feature type="transmembrane region" description="Helical" evidence="8">
    <location>
        <begin position="172"/>
        <end position="193"/>
    </location>
</feature>
<evidence type="ECO:0000256" key="1">
    <source>
        <dbReference type="ARBA" id="ARBA00004141"/>
    </source>
</evidence>
<proteinExistence type="inferred from homology"/>
<keyword evidence="3 7" id="KW-0813">Transport</keyword>
<evidence type="ECO:0000256" key="2">
    <source>
        <dbReference type="ARBA" id="ARBA00008974"/>
    </source>
</evidence>
<keyword evidence="6 7" id="KW-0472">Membrane</keyword>
<gene>
    <name evidence="9" type="ORF">LVJ82_06470</name>
</gene>
<evidence type="ECO:0000313" key="9">
    <source>
        <dbReference type="EMBL" id="UOO90616.1"/>
    </source>
</evidence>
<keyword evidence="5 8" id="KW-1133">Transmembrane helix</keyword>
<comment type="similarity">
    <text evidence="2 7">Belongs to the purine-cytosine permease (2.A.39) family.</text>
</comment>
<dbReference type="PANTHER" id="PTHR31806">
    <property type="entry name" value="PURINE-CYTOSINE PERMEASE FCY2-RELATED"/>
    <property type="match status" value="1"/>
</dbReference>
<evidence type="ECO:0000256" key="8">
    <source>
        <dbReference type="SAM" id="Phobius"/>
    </source>
</evidence>
<feature type="transmembrane region" description="Helical" evidence="8">
    <location>
        <begin position="363"/>
        <end position="384"/>
    </location>
</feature>
<dbReference type="EMBL" id="CP091511">
    <property type="protein sequence ID" value="UOO90616.1"/>
    <property type="molecule type" value="Genomic_DNA"/>
</dbReference>
<evidence type="ECO:0000256" key="7">
    <source>
        <dbReference type="PIRNR" id="PIRNR002744"/>
    </source>
</evidence>
<dbReference type="CDD" id="cd11484">
    <property type="entry name" value="SLC-NCS1sbd_CobB-like"/>
    <property type="match status" value="1"/>
</dbReference>
<feature type="transmembrane region" description="Helical" evidence="8">
    <location>
        <begin position="110"/>
        <end position="133"/>
    </location>
</feature>
<reference evidence="9 10" key="1">
    <citation type="journal article" date="2022" name="Res Sq">
        <title>Evolution of multicellular longitudinally dividing oral cavity symbionts (Neisseriaceae).</title>
        <authorList>
            <person name="Nyongesa S."/>
            <person name="Weber P."/>
            <person name="Bernet E."/>
            <person name="Pullido F."/>
            <person name="Nieckarz M."/>
            <person name="Delaby M."/>
            <person name="Nieves C."/>
            <person name="Viehboeck T."/>
            <person name="Krause N."/>
            <person name="Rivera-Millot A."/>
            <person name="Nakamura A."/>
            <person name="Vischer N."/>
            <person name="VanNieuwenhze M."/>
            <person name="Brun Y."/>
            <person name="Cava F."/>
            <person name="Bulgheresi S."/>
            <person name="Veyrier F."/>
        </authorList>
    </citation>
    <scope>NUCLEOTIDE SEQUENCE [LARGE SCALE GENOMIC DNA]</scope>
    <source>
        <strain evidence="9 10">SN4</strain>
    </source>
</reference>
<feature type="transmembrane region" description="Helical" evidence="8">
    <location>
        <begin position="40"/>
        <end position="60"/>
    </location>
</feature>
<dbReference type="Gene3D" id="1.10.4160.10">
    <property type="entry name" value="Hydantoin permease"/>
    <property type="match status" value="1"/>
</dbReference>
<feature type="transmembrane region" description="Helical" evidence="8">
    <location>
        <begin position="205"/>
        <end position="225"/>
    </location>
</feature>
<dbReference type="RefSeq" id="WP_058304940.1">
    <property type="nucleotide sequence ID" value="NZ_CABKVG010000005.1"/>
</dbReference>
<feature type="transmembrane region" description="Helical" evidence="8">
    <location>
        <begin position="67"/>
        <end position="90"/>
    </location>
</feature>
<dbReference type="InterPro" id="IPR026030">
    <property type="entry name" value="Pur-cyt_permease_Fcy2/21/22"/>
</dbReference>
<feature type="transmembrane region" description="Helical" evidence="8">
    <location>
        <begin position="282"/>
        <end position="301"/>
    </location>
</feature>
<feature type="transmembrane region" description="Helical" evidence="8">
    <location>
        <begin position="245"/>
        <end position="270"/>
    </location>
</feature>
<keyword evidence="4 8" id="KW-0812">Transmembrane</keyword>
<dbReference type="Proteomes" id="UP000832011">
    <property type="component" value="Chromosome"/>
</dbReference>
<keyword evidence="10" id="KW-1185">Reference proteome</keyword>
<feature type="transmembrane region" description="Helical" evidence="8">
    <location>
        <begin position="335"/>
        <end position="351"/>
    </location>
</feature>
<dbReference type="PANTHER" id="PTHR31806:SF1">
    <property type="entry name" value="PURINE-CYTOSINE PERMEASE FCY2-RELATED"/>
    <property type="match status" value="1"/>
</dbReference>
<evidence type="ECO:0000256" key="3">
    <source>
        <dbReference type="ARBA" id="ARBA00022448"/>
    </source>
</evidence>
<name>A0ABY4E4E7_9NEIS</name>
<comment type="subcellular location">
    <subcellularLocation>
        <location evidence="1">Membrane</location>
        <topology evidence="1">Multi-pass membrane protein</topology>
    </subcellularLocation>
</comment>
<accession>A0ABY4E4E7</accession>
<dbReference type="Pfam" id="PF02133">
    <property type="entry name" value="Transp_cyt_pur"/>
    <property type="match status" value="1"/>
</dbReference>
<dbReference type="InterPro" id="IPR001248">
    <property type="entry name" value="Pur-cyt_permease"/>
</dbReference>
<feature type="transmembrane region" description="Helical" evidence="8">
    <location>
        <begin position="145"/>
        <end position="166"/>
    </location>
</feature>
<evidence type="ECO:0000256" key="6">
    <source>
        <dbReference type="ARBA" id="ARBA00023136"/>
    </source>
</evidence>
<organism evidence="9 10">
    <name type="scientific">Vitreoscilla massiliensis</name>
    <dbReference type="NCBI Taxonomy" id="1689272"/>
    <lineage>
        <taxon>Bacteria</taxon>
        <taxon>Pseudomonadati</taxon>
        <taxon>Pseudomonadota</taxon>
        <taxon>Betaproteobacteria</taxon>
        <taxon>Neisseriales</taxon>
        <taxon>Neisseriaceae</taxon>
        <taxon>Vitreoscilla</taxon>
    </lineage>
</organism>
<evidence type="ECO:0000313" key="10">
    <source>
        <dbReference type="Proteomes" id="UP000832011"/>
    </source>
</evidence>
<sequence>MQNHHDSLGGRPEKQVENLETHTIQPISLDNRHGTYRDLFTIWFGVNLTVLTIFTGSLTYSLFNLPFVTAVISLLIGHFVGAIFMALHAAQGPQLGVPQMLQTRSQFGSFGSLFVVGLVVLMHSGFFASNAVLGGQTINVISPSIPTNVGITLVAVASLIAAIFGYKIIHMYARLISVVSGIAMLAIFVLILFKGQLPSDFFARGENSMVGIMGTISIGALWQLAYAPYVSDYTRYMPKDTGVKAAFWASYWGCTLGSVLPMILGIIIAIGYTGDITQGMLALSQNSPIAVVAIIAFSIAIAGSNSMNMYCASMSAITCAQTIAPRFYPTSRARAITCLILFAITLSVSILGKDNFLVNYSNFIMVLLYVLVPWTAINLVDYYLVEHGVYDVDSFFRRDGGIYGYFNWAAMVSYVFGILVQIPFMATVLYTGPVAESMGGADISWIVGLVLVSPVYYALIKMKKKQDAAKARTRVQAQA</sequence>
<protein>
    <submittedName>
        <fullName evidence="9">Cytosine permease</fullName>
    </submittedName>
</protein>
<feature type="transmembrane region" description="Helical" evidence="8">
    <location>
        <begin position="443"/>
        <end position="460"/>
    </location>
</feature>
<feature type="transmembrane region" description="Helical" evidence="8">
    <location>
        <begin position="405"/>
        <end position="431"/>
    </location>
</feature>
<evidence type="ECO:0000256" key="5">
    <source>
        <dbReference type="ARBA" id="ARBA00022989"/>
    </source>
</evidence>
<evidence type="ECO:0000256" key="4">
    <source>
        <dbReference type="ARBA" id="ARBA00022692"/>
    </source>
</evidence>
<dbReference type="PIRSF" id="PIRSF002744">
    <property type="entry name" value="Pur-cyt_permease"/>
    <property type="match status" value="1"/>
</dbReference>